<accession>A0ABU6VVR6</accession>
<gene>
    <name evidence="1" type="ORF">PIB30_099848</name>
</gene>
<evidence type="ECO:0000313" key="2">
    <source>
        <dbReference type="Proteomes" id="UP001341840"/>
    </source>
</evidence>
<reference evidence="1 2" key="1">
    <citation type="journal article" date="2023" name="Plants (Basel)">
        <title>Bridging the Gap: Combining Genomics and Transcriptomics Approaches to Understand Stylosanthes scabra, an Orphan Legume from the Brazilian Caatinga.</title>
        <authorList>
            <person name="Ferreira-Neto J.R.C."/>
            <person name="da Silva M.D."/>
            <person name="Binneck E."/>
            <person name="de Melo N.F."/>
            <person name="da Silva R.H."/>
            <person name="de Melo A.L.T.M."/>
            <person name="Pandolfi V."/>
            <person name="Bustamante F.O."/>
            <person name="Brasileiro-Vidal A.C."/>
            <person name="Benko-Iseppon A.M."/>
        </authorList>
    </citation>
    <scope>NUCLEOTIDE SEQUENCE [LARGE SCALE GENOMIC DNA]</scope>
    <source>
        <tissue evidence="1">Leaves</tissue>
    </source>
</reference>
<name>A0ABU6VVR6_9FABA</name>
<proteinExistence type="predicted"/>
<dbReference type="EMBL" id="JASCZI010153758">
    <property type="protein sequence ID" value="MED6177619.1"/>
    <property type="molecule type" value="Genomic_DNA"/>
</dbReference>
<organism evidence="1 2">
    <name type="scientific">Stylosanthes scabra</name>
    <dbReference type="NCBI Taxonomy" id="79078"/>
    <lineage>
        <taxon>Eukaryota</taxon>
        <taxon>Viridiplantae</taxon>
        <taxon>Streptophyta</taxon>
        <taxon>Embryophyta</taxon>
        <taxon>Tracheophyta</taxon>
        <taxon>Spermatophyta</taxon>
        <taxon>Magnoliopsida</taxon>
        <taxon>eudicotyledons</taxon>
        <taxon>Gunneridae</taxon>
        <taxon>Pentapetalae</taxon>
        <taxon>rosids</taxon>
        <taxon>fabids</taxon>
        <taxon>Fabales</taxon>
        <taxon>Fabaceae</taxon>
        <taxon>Papilionoideae</taxon>
        <taxon>50 kb inversion clade</taxon>
        <taxon>dalbergioids sensu lato</taxon>
        <taxon>Dalbergieae</taxon>
        <taxon>Pterocarpus clade</taxon>
        <taxon>Stylosanthes</taxon>
    </lineage>
</organism>
<evidence type="ECO:0000313" key="1">
    <source>
        <dbReference type="EMBL" id="MED6177619.1"/>
    </source>
</evidence>
<dbReference type="Proteomes" id="UP001341840">
    <property type="component" value="Unassembled WGS sequence"/>
</dbReference>
<sequence length="183" mass="21217">MVKYLIDKEIEEGEAESARKEKKAGHRRGSKKERVLEEMVRKHVVKVLGVVEMKMNIVKAFEVKRMWGNIEFEWESVPAIGNGRGIILVWEKEFQVTSQVLKGDIWICVVGVINPVNEGVERTEGGEDVQRAKPKGPTMCQIGSCTTADRGRRYGWEPKPFRSMDVWFTHPQFKKWWIRSDKK</sequence>
<comment type="caution">
    <text evidence="1">The sequence shown here is derived from an EMBL/GenBank/DDBJ whole genome shotgun (WGS) entry which is preliminary data.</text>
</comment>
<protein>
    <recommendedName>
        <fullName evidence="3">DUF4283 domain-containing protein</fullName>
    </recommendedName>
</protein>
<evidence type="ECO:0008006" key="3">
    <source>
        <dbReference type="Google" id="ProtNLM"/>
    </source>
</evidence>
<keyword evidence="2" id="KW-1185">Reference proteome</keyword>